<evidence type="ECO:0000256" key="2">
    <source>
        <dbReference type="ARBA" id="ARBA00022737"/>
    </source>
</evidence>
<evidence type="ECO:0000259" key="4">
    <source>
        <dbReference type="Pfam" id="PF17177"/>
    </source>
</evidence>
<gene>
    <name evidence="5" type="ORF">O6P43_009394</name>
</gene>
<name>A0AAD7VCS1_QUISA</name>
<sequence length="1049" mass="119971">MRALIKLRFLHSSLSCRPRRFLIRESQIDNFSSALKLSKLSRSKRNQENLKQTETGGFGALFNEITEILGADYFIPDKTPTGILISEESLAKEGDFNKESSCTPLVCRNAEEDLSQEKENMSVLEDTQLGNVREDDVSRIVGEITEIVRSNNGLVSVEERLGNLDYQLDPEIVEKVLKRCFKVPKLALRFFNWVQLEDGFCHTTGTYNTMLYIAGDAKEFGLVEKLVEEMEKNLVKKDVSTWTILISKYGKAKRISKALLVFEEMKKCGYEPDTAAYKTIIHALCTAGKPEIAMEFYREMSRKDMVIDVRLYRALVNCVAISGDIASVHSVADDVMRISLIPEHSIHSFVLKCLCISGRIKEALEMIRDLKKKEVTIGPDYLVTLVRGLCRADRISDALEIVDIMKRRHIVDQQVYGIIINGYLRINDVHKALDMFQSMKESGHLPMLSTYTELIQHLFRLNEYEESCKLYDEMLEKGVKPDSVIITAMVAALVSQNRTSEAWKFLKNKEEQGVKPTWKSYLVVIKELCKVSRTDEVVKILDEMQASNIVIQDEILNWVVTYMEKKGELDALDKVKKMRTAGKLDRQQCEKSSNHAAVKLEANMDLRINQSKPVAVDCSFMDQTFKAHSKQDLQEVCRVLSSPMEWSLMQGILEKGTVHFTPELVVEILHSCNMHGNAMLQFFSWVGKQTGYRHTTETYNMAIKIAGSAKDFKHMRNLFYEMRRKGYSITSDTWTIMILLYGRTGLTEMALNTFEEMKTSGYNPIGSTYKYLIVSLCGRKGRKVDEAAKIFHEMVRAGYIPDKDLLETYLGCMCEVGKLSDARRCTDSLHKLGYTIPLSQSLYIRALCRAGRLEEALALVDEIGTERSTLDQFICGSLVHGLLRKGQLEEALAKMDSMKKAGITLTVHVYTSLMVHYFKEKQIERVVETFQEMQQEGCEPTIVTYSALIRGYMNMGRIVDAWNIFYRMKLKGPFPDFKTYSMFITCLCKVGRSEEALHLIPEMMDCGIVPSNINFRTVFYGLNREGKQNLARSVMQQKWELIRKRKFTI</sequence>
<dbReference type="InterPro" id="IPR002885">
    <property type="entry name" value="PPR_rpt"/>
</dbReference>
<dbReference type="Gene3D" id="1.25.40.10">
    <property type="entry name" value="Tetratricopeptide repeat domain"/>
    <property type="match status" value="5"/>
</dbReference>
<feature type="repeat" description="PPR" evidence="3">
    <location>
        <begin position="730"/>
        <end position="764"/>
    </location>
</feature>
<evidence type="ECO:0000256" key="3">
    <source>
        <dbReference type="PROSITE-ProRule" id="PRU00708"/>
    </source>
</evidence>
<feature type="repeat" description="PPR" evidence="3">
    <location>
        <begin position="238"/>
        <end position="272"/>
    </location>
</feature>
<comment type="caution">
    <text evidence="5">The sequence shown here is derived from an EMBL/GenBank/DDBJ whole genome shotgun (WGS) entry which is preliminary data.</text>
</comment>
<feature type="repeat" description="PPR" evidence="3">
    <location>
        <begin position="941"/>
        <end position="975"/>
    </location>
</feature>
<feature type="domain" description="PROP1-like PPR" evidence="4">
    <location>
        <begin position="424"/>
        <end position="559"/>
    </location>
</feature>
<comment type="similarity">
    <text evidence="1">Belongs to the PPR family. P subfamily.</text>
</comment>
<dbReference type="AlphaFoldDB" id="A0AAD7VCS1"/>
<dbReference type="InterPro" id="IPR011990">
    <property type="entry name" value="TPR-like_helical_dom_sf"/>
</dbReference>
<dbReference type="EMBL" id="JARAOO010000004">
    <property type="protein sequence ID" value="KAJ7971346.1"/>
    <property type="molecule type" value="Genomic_DNA"/>
</dbReference>
<dbReference type="PANTHER" id="PTHR47447">
    <property type="entry name" value="OS03G0856100 PROTEIN"/>
    <property type="match status" value="1"/>
</dbReference>
<protein>
    <submittedName>
        <fullName evidence="5">Pentatricopeptide repeat</fullName>
    </submittedName>
</protein>
<dbReference type="Pfam" id="PF17177">
    <property type="entry name" value="PPR_long"/>
    <property type="match status" value="1"/>
</dbReference>
<evidence type="ECO:0000256" key="1">
    <source>
        <dbReference type="ARBA" id="ARBA00007626"/>
    </source>
</evidence>
<feature type="repeat" description="PPR" evidence="3">
    <location>
        <begin position="871"/>
        <end position="905"/>
    </location>
</feature>
<feature type="repeat" description="PPR" evidence="3">
    <location>
        <begin position="695"/>
        <end position="729"/>
    </location>
</feature>
<feature type="repeat" description="PPR" evidence="3">
    <location>
        <begin position="765"/>
        <end position="801"/>
    </location>
</feature>
<dbReference type="Pfam" id="PF13041">
    <property type="entry name" value="PPR_2"/>
    <property type="match status" value="2"/>
</dbReference>
<evidence type="ECO:0000313" key="6">
    <source>
        <dbReference type="Proteomes" id="UP001163823"/>
    </source>
</evidence>
<dbReference type="InterPro" id="IPR033443">
    <property type="entry name" value="PROP1-like_PPR_dom"/>
</dbReference>
<accession>A0AAD7VCS1</accession>
<dbReference type="Proteomes" id="UP001163823">
    <property type="component" value="Chromosome 4"/>
</dbReference>
<dbReference type="Pfam" id="PF12854">
    <property type="entry name" value="PPR_1"/>
    <property type="match status" value="1"/>
</dbReference>
<feature type="repeat" description="PPR" evidence="3">
    <location>
        <begin position="482"/>
        <end position="516"/>
    </location>
</feature>
<proteinExistence type="inferred from homology"/>
<dbReference type="PANTHER" id="PTHR47447:SF28">
    <property type="entry name" value="PENTACOTRIPEPTIDE-REPEAT REGION OF PRORP DOMAIN-CONTAINING PROTEIN"/>
    <property type="match status" value="1"/>
</dbReference>
<dbReference type="Pfam" id="PF01535">
    <property type="entry name" value="PPR"/>
    <property type="match status" value="7"/>
</dbReference>
<dbReference type="KEGG" id="qsa:O6P43_009394"/>
<feature type="repeat" description="PPR" evidence="3">
    <location>
        <begin position="447"/>
        <end position="481"/>
    </location>
</feature>
<dbReference type="PROSITE" id="PS51375">
    <property type="entry name" value="PPR"/>
    <property type="match status" value="12"/>
</dbReference>
<feature type="repeat" description="PPR" evidence="3">
    <location>
        <begin position="412"/>
        <end position="446"/>
    </location>
</feature>
<organism evidence="5 6">
    <name type="scientific">Quillaja saponaria</name>
    <name type="common">Soap bark tree</name>
    <dbReference type="NCBI Taxonomy" id="32244"/>
    <lineage>
        <taxon>Eukaryota</taxon>
        <taxon>Viridiplantae</taxon>
        <taxon>Streptophyta</taxon>
        <taxon>Embryophyta</taxon>
        <taxon>Tracheophyta</taxon>
        <taxon>Spermatophyta</taxon>
        <taxon>Magnoliopsida</taxon>
        <taxon>eudicotyledons</taxon>
        <taxon>Gunneridae</taxon>
        <taxon>Pentapetalae</taxon>
        <taxon>rosids</taxon>
        <taxon>fabids</taxon>
        <taxon>Fabales</taxon>
        <taxon>Quillajaceae</taxon>
        <taxon>Quillaja</taxon>
    </lineage>
</organism>
<evidence type="ECO:0000313" key="5">
    <source>
        <dbReference type="EMBL" id="KAJ7971346.1"/>
    </source>
</evidence>
<keyword evidence="2" id="KW-0677">Repeat</keyword>
<dbReference type="NCBIfam" id="TIGR00756">
    <property type="entry name" value="PPR"/>
    <property type="match status" value="12"/>
</dbReference>
<dbReference type="SUPFAM" id="SSF48452">
    <property type="entry name" value="TPR-like"/>
    <property type="match status" value="1"/>
</dbReference>
<keyword evidence="6" id="KW-1185">Reference proteome</keyword>
<reference evidence="5" key="1">
    <citation type="journal article" date="2023" name="Science">
        <title>Elucidation of the pathway for biosynthesis of saponin adjuvants from the soapbark tree.</title>
        <authorList>
            <person name="Reed J."/>
            <person name="Orme A."/>
            <person name="El-Demerdash A."/>
            <person name="Owen C."/>
            <person name="Martin L.B.B."/>
            <person name="Misra R.C."/>
            <person name="Kikuchi S."/>
            <person name="Rejzek M."/>
            <person name="Martin A.C."/>
            <person name="Harkess A."/>
            <person name="Leebens-Mack J."/>
            <person name="Louveau T."/>
            <person name="Stephenson M.J."/>
            <person name="Osbourn A."/>
        </authorList>
    </citation>
    <scope>NUCLEOTIDE SEQUENCE</scope>
    <source>
        <strain evidence="5">S10</strain>
    </source>
</reference>
<feature type="repeat" description="PPR" evidence="3">
    <location>
        <begin position="906"/>
        <end position="940"/>
    </location>
</feature>
<feature type="repeat" description="PPR" evidence="3">
    <location>
        <begin position="976"/>
        <end position="1010"/>
    </location>
</feature>
<feature type="repeat" description="PPR" evidence="3">
    <location>
        <begin position="273"/>
        <end position="307"/>
    </location>
</feature>